<evidence type="ECO:0000313" key="2">
    <source>
        <dbReference type="Proteomes" id="UP000198688"/>
    </source>
</evidence>
<accession>A0A1H1X657</accession>
<dbReference type="AlphaFoldDB" id="A0A1H1X657"/>
<keyword evidence="2" id="KW-1185">Reference proteome</keyword>
<name>A0A1H1X657_9ACTN</name>
<dbReference type="RefSeq" id="WP_092544176.1">
    <property type="nucleotide sequence ID" value="NZ_BOMJ01000025.1"/>
</dbReference>
<protein>
    <submittedName>
        <fullName evidence="1">Uncharacterized protein</fullName>
    </submittedName>
</protein>
<evidence type="ECO:0000313" key="1">
    <source>
        <dbReference type="EMBL" id="SDT04551.1"/>
    </source>
</evidence>
<gene>
    <name evidence="1" type="ORF">SAMN04489716_2348</name>
</gene>
<reference evidence="1 2" key="1">
    <citation type="submission" date="2016-10" db="EMBL/GenBank/DDBJ databases">
        <authorList>
            <person name="de Groot N.N."/>
        </authorList>
    </citation>
    <scope>NUCLEOTIDE SEQUENCE [LARGE SCALE GENOMIC DNA]</scope>
    <source>
        <strain evidence="1 2">DSM 43941</strain>
    </source>
</reference>
<dbReference type="OrthoDB" id="3478973at2"/>
<dbReference type="STRING" id="113562.SAMN04489716_2348"/>
<proteinExistence type="predicted"/>
<organism evidence="1 2">
    <name type="scientific">Actinoplanes derwentensis</name>
    <dbReference type="NCBI Taxonomy" id="113562"/>
    <lineage>
        <taxon>Bacteria</taxon>
        <taxon>Bacillati</taxon>
        <taxon>Actinomycetota</taxon>
        <taxon>Actinomycetes</taxon>
        <taxon>Micromonosporales</taxon>
        <taxon>Micromonosporaceae</taxon>
        <taxon>Actinoplanes</taxon>
    </lineage>
</organism>
<dbReference type="EMBL" id="LT629758">
    <property type="protein sequence ID" value="SDT04551.1"/>
    <property type="molecule type" value="Genomic_DNA"/>
</dbReference>
<sequence length="107" mass="12088">MRTVADLFDEHRRAAFPSRLKYDDVNGVEMVGVDVNVSGCVGTWLENGGRLDDRRWNTLAECEQRLIRVIPALGGEDALYCRRLLAMTVLILENPDDAHHLVHRGLC</sequence>
<dbReference type="Proteomes" id="UP000198688">
    <property type="component" value="Chromosome I"/>
</dbReference>